<dbReference type="EMBL" id="NGFN01000109">
    <property type="protein sequence ID" value="OUD01672.1"/>
    <property type="molecule type" value="Genomic_DNA"/>
</dbReference>
<dbReference type="InterPro" id="IPR013830">
    <property type="entry name" value="SGNH_hydro"/>
</dbReference>
<keyword evidence="4" id="KW-1185">Reference proteome</keyword>
<sequence>MHTEHDWITTPLTADLLRGALDLERTEHGLLPHRLPARARAQNTDGQLAMAEAQPSGVRLAFRTAATAVELDTLRTKRDYIGAPPRPDGLYDLLVDGRPAGQAPGTGGNVLTIDMATWNAEVTPGPVGTVRFTGLPAREKDVEIWLPHNETTELVALRTDAPVEPVPDRGRRVWLHHGSSISHGSDAASPTAIWPAIAASLGGVELINLGLGGSALLDPFTARAMRDTPADLISVKIGINIVNADAMRLRAFGPAVHGFLDTIREGHPDTPLLVVSSVHCAIHEDTPGPTAPDLSALGEGRLRFSAMGDPAEVAAGKLTLGVIREELSRIVRQRAADDPNIHYLDGLDLYGESDAAELPLPDELHPDAATHRHIGERFHKLVFAEGGPFAPGS</sequence>
<gene>
    <name evidence="3" type="ORF">CA983_18870</name>
</gene>
<dbReference type="SUPFAM" id="SSF52266">
    <property type="entry name" value="SGNH hydrolase"/>
    <property type="match status" value="1"/>
</dbReference>
<dbReference type="Gene3D" id="2.60.120.260">
    <property type="entry name" value="Galactose-binding domain-like"/>
    <property type="match status" value="1"/>
</dbReference>
<organism evidence="3 4">
    <name type="scientific">Streptomyces swartbergensis</name>
    <dbReference type="NCBI Taxonomy" id="487165"/>
    <lineage>
        <taxon>Bacteria</taxon>
        <taxon>Bacillati</taxon>
        <taxon>Actinomycetota</taxon>
        <taxon>Actinomycetes</taxon>
        <taxon>Kitasatosporales</taxon>
        <taxon>Streptomycetaceae</taxon>
        <taxon>Streptomyces</taxon>
    </lineage>
</organism>
<dbReference type="InterPro" id="IPR048977">
    <property type="entry name" value="SsfX3-like_N"/>
</dbReference>
<evidence type="ECO:0000313" key="4">
    <source>
        <dbReference type="Proteomes" id="UP000195105"/>
    </source>
</evidence>
<name>A0A243S281_9ACTN</name>
<feature type="domain" description="SGNH hydrolase-type esterase" evidence="1">
    <location>
        <begin position="178"/>
        <end position="372"/>
    </location>
</feature>
<dbReference type="Proteomes" id="UP000195105">
    <property type="component" value="Unassembled WGS sequence"/>
</dbReference>
<proteinExistence type="predicted"/>
<dbReference type="RefSeq" id="WP_086602085.1">
    <property type="nucleotide sequence ID" value="NZ_NGFN01000109.1"/>
</dbReference>
<dbReference type="AlphaFoldDB" id="A0A243S281"/>
<feature type="domain" description="SsfX3-like N-terminal" evidence="2">
    <location>
        <begin position="18"/>
        <end position="149"/>
    </location>
</feature>
<dbReference type="InterPro" id="IPR036514">
    <property type="entry name" value="SGNH_hydro_sf"/>
</dbReference>
<dbReference type="Gene3D" id="3.40.50.1110">
    <property type="entry name" value="SGNH hydrolase"/>
    <property type="match status" value="1"/>
</dbReference>
<dbReference type="Pfam" id="PF13472">
    <property type="entry name" value="Lipase_GDSL_2"/>
    <property type="match status" value="1"/>
</dbReference>
<protein>
    <submittedName>
        <fullName evidence="3">Lipase</fullName>
    </submittedName>
</protein>
<dbReference type="Pfam" id="PF21181">
    <property type="entry name" value="SsfX3_N"/>
    <property type="match status" value="1"/>
</dbReference>
<evidence type="ECO:0000259" key="2">
    <source>
        <dbReference type="Pfam" id="PF21181"/>
    </source>
</evidence>
<evidence type="ECO:0000313" key="3">
    <source>
        <dbReference type="EMBL" id="OUD01672.1"/>
    </source>
</evidence>
<evidence type="ECO:0000259" key="1">
    <source>
        <dbReference type="Pfam" id="PF13472"/>
    </source>
</evidence>
<reference evidence="3 4" key="1">
    <citation type="submission" date="2017-05" db="EMBL/GenBank/DDBJ databases">
        <title>Biotechnological potential of actinobacteria isolated from South African environments.</title>
        <authorList>
            <person name="Le Roes-Hill M."/>
            <person name="Prins A."/>
            <person name="Durrell K.A."/>
        </authorList>
    </citation>
    <scope>NUCLEOTIDE SEQUENCE [LARGE SCALE GENOMIC DNA]</scope>
    <source>
        <strain evidence="3 4">HMC13</strain>
    </source>
</reference>
<comment type="caution">
    <text evidence="3">The sequence shown here is derived from an EMBL/GenBank/DDBJ whole genome shotgun (WGS) entry which is preliminary data.</text>
</comment>
<accession>A0A243S281</accession>